<dbReference type="InterPro" id="IPR002931">
    <property type="entry name" value="Transglutaminase-like"/>
</dbReference>
<feature type="compositionally biased region" description="Polar residues" evidence="1">
    <location>
        <begin position="321"/>
        <end position="330"/>
    </location>
</feature>
<evidence type="ECO:0000256" key="1">
    <source>
        <dbReference type="SAM" id="MobiDB-lite"/>
    </source>
</evidence>
<dbReference type="PANTHER" id="PTHR33490">
    <property type="entry name" value="BLR5614 PROTEIN-RELATED"/>
    <property type="match status" value="1"/>
</dbReference>
<dbReference type="InterPro" id="IPR013589">
    <property type="entry name" value="Bac_transglu_N"/>
</dbReference>
<feature type="domain" description="Transglutaminase-like" evidence="2">
    <location>
        <begin position="175"/>
        <end position="244"/>
    </location>
</feature>
<reference evidence="3 4" key="2">
    <citation type="submission" date="2019-02" db="EMBL/GenBank/DDBJ databases">
        <title>'Lichenibacterium ramalinii' gen. nov. sp. nov., 'Lichenibacterium minor' gen. nov. sp. nov.</title>
        <authorList>
            <person name="Pankratov T."/>
        </authorList>
    </citation>
    <scope>NUCLEOTIDE SEQUENCE [LARGE SCALE GENOMIC DNA]</scope>
    <source>
        <strain evidence="3 4">RmlP026</strain>
    </source>
</reference>
<dbReference type="InterPro" id="IPR038765">
    <property type="entry name" value="Papain-like_cys_pep_sf"/>
</dbReference>
<proteinExistence type="predicted"/>
<evidence type="ECO:0000313" key="3">
    <source>
        <dbReference type="EMBL" id="RYC30686.1"/>
    </source>
</evidence>
<organism evidence="3 4">
    <name type="scientific">Lichenibacterium minor</name>
    <dbReference type="NCBI Taxonomy" id="2316528"/>
    <lineage>
        <taxon>Bacteria</taxon>
        <taxon>Pseudomonadati</taxon>
        <taxon>Pseudomonadota</taxon>
        <taxon>Alphaproteobacteria</taxon>
        <taxon>Hyphomicrobiales</taxon>
        <taxon>Lichenihabitantaceae</taxon>
        <taxon>Lichenibacterium</taxon>
    </lineage>
</organism>
<keyword evidence="4" id="KW-1185">Reference proteome</keyword>
<dbReference type="OrthoDB" id="9804023at2"/>
<feature type="compositionally biased region" description="Basic and acidic residues" evidence="1">
    <location>
        <begin position="302"/>
        <end position="311"/>
    </location>
</feature>
<dbReference type="EMBL" id="QYBB01000022">
    <property type="protein sequence ID" value="RYC30686.1"/>
    <property type="molecule type" value="Genomic_DNA"/>
</dbReference>
<name>A0A4Q2U706_9HYPH</name>
<dbReference type="Pfam" id="PF08379">
    <property type="entry name" value="Bact_transglu_N"/>
    <property type="match status" value="1"/>
</dbReference>
<sequence length="330" mass="37171">MTVLSVRHITKYEYKAPVRFGEHRMMFRPRDSYDQRLISSDMIISPEPKRVRWFHDVFGNCVAVATFGAEAKELVFDTRIVLDHTPSNAPDFMIEDYAKTYPFTYGAEERPDISRLIERQYLDPEHLLDKWVRRFVRYGQRTDTGELLMTLTYAIKESFTYSKRFERGTQDPLLTLSSGKGTCRDFAVLMMEAVRALGFASRFVSGYLYVPREKGEEHKGGGNTHAWCQVYLPGAGWVEFDPTNGIVGNRDLIRVAVARDPRQAIPLQGSYFGNAADYVGMSVSVDVQEVEAPTAITGPDARPAERSHGDEGSGMAEPVGNASTTELEQA</sequence>
<comment type="caution">
    <text evidence="3">The sequence shown here is derived from an EMBL/GenBank/DDBJ whole genome shotgun (WGS) entry which is preliminary data.</text>
</comment>
<dbReference type="Proteomes" id="UP000290759">
    <property type="component" value="Unassembled WGS sequence"/>
</dbReference>
<dbReference type="Pfam" id="PF01841">
    <property type="entry name" value="Transglut_core"/>
    <property type="match status" value="1"/>
</dbReference>
<reference evidence="3 4" key="1">
    <citation type="submission" date="2018-12" db="EMBL/GenBank/DDBJ databases">
        <authorList>
            <person name="Grouzdev D.S."/>
            <person name="Krutkina M.S."/>
        </authorList>
    </citation>
    <scope>NUCLEOTIDE SEQUENCE [LARGE SCALE GENOMIC DNA]</scope>
    <source>
        <strain evidence="3 4">RmlP026</strain>
    </source>
</reference>
<protein>
    <submittedName>
        <fullName evidence="3">Transglutaminase family protein</fullName>
    </submittedName>
</protein>
<evidence type="ECO:0000313" key="4">
    <source>
        <dbReference type="Proteomes" id="UP000290759"/>
    </source>
</evidence>
<dbReference type="SUPFAM" id="SSF54001">
    <property type="entry name" value="Cysteine proteinases"/>
    <property type="match status" value="1"/>
</dbReference>
<evidence type="ECO:0000259" key="2">
    <source>
        <dbReference type="SMART" id="SM00460"/>
    </source>
</evidence>
<dbReference type="SMART" id="SM00460">
    <property type="entry name" value="TGc"/>
    <property type="match status" value="1"/>
</dbReference>
<gene>
    <name evidence="3" type="ORF">D3273_17740</name>
</gene>
<accession>A0A4Q2U706</accession>
<dbReference type="RefSeq" id="WP_129228225.1">
    <property type="nucleotide sequence ID" value="NZ_QYBB01000022.1"/>
</dbReference>
<feature type="region of interest" description="Disordered" evidence="1">
    <location>
        <begin position="293"/>
        <end position="330"/>
    </location>
</feature>
<dbReference type="Gene3D" id="3.10.620.30">
    <property type="match status" value="1"/>
</dbReference>
<dbReference type="PANTHER" id="PTHR33490:SF1">
    <property type="entry name" value="SLL1233 PROTEIN"/>
    <property type="match status" value="1"/>
</dbReference>
<dbReference type="AlphaFoldDB" id="A0A4Q2U706"/>